<feature type="transmembrane region" description="Helical" evidence="9">
    <location>
        <begin position="32"/>
        <end position="52"/>
    </location>
</feature>
<dbReference type="GO" id="GO:1902815">
    <property type="term" value="P:N,N'-diacetylchitobiose import"/>
    <property type="evidence" value="ECO:0007669"/>
    <property type="project" value="TreeGrafter"/>
</dbReference>
<dbReference type="GO" id="GO:0005886">
    <property type="term" value="C:plasma membrane"/>
    <property type="evidence" value="ECO:0007669"/>
    <property type="project" value="UniProtKB-SubCell"/>
</dbReference>
<evidence type="ECO:0000259" key="10">
    <source>
        <dbReference type="PROSITE" id="PS51105"/>
    </source>
</evidence>
<evidence type="ECO:0000256" key="3">
    <source>
        <dbReference type="ARBA" id="ARBA00022475"/>
    </source>
</evidence>
<comment type="function">
    <text evidence="8">The phosphoenolpyruvate-dependent sugar phosphotransferase system (PTS), a major carbohydrate active -transport system, catalyzes the phosphorylation of incoming sugar substrates concomitant with their translocation across the cell membrane.</text>
</comment>
<feature type="transmembrane region" description="Helical" evidence="9">
    <location>
        <begin position="167"/>
        <end position="191"/>
    </location>
</feature>
<dbReference type="STRING" id="1218493.JF76_07960"/>
<name>A0A0F4LAH3_9LACO</name>
<feature type="transmembrane region" description="Helical" evidence="9">
    <location>
        <begin position="269"/>
        <end position="291"/>
    </location>
</feature>
<dbReference type="GO" id="GO:0009401">
    <property type="term" value="P:phosphoenolpyruvate-dependent sugar phosphotransferase system"/>
    <property type="evidence" value="ECO:0007669"/>
    <property type="project" value="InterPro"/>
</dbReference>
<dbReference type="Proteomes" id="UP000033533">
    <property type="component" value="Unassembled WGS sequence"/>
</dbReference>
<comment type="caution">
    <text evidence="11">The sequence shown here is derived from an EMBL/GenBank/DDBJ whole genome shotgun (WGS) entry which is preliminary data.</text>
</comment>
<evidence type="ECO:0000256" key="8">
    <source>
        <dbReference type="PIRNR" id="PIRNR006351"/>
    </source>
</evidence>
<evidence type="ECO:0000256" key="2">
    <source>
        <dbReference type="ARBA" id="ARBA00022448"/>
    </source>
</evidence>
<gene>
    <name evidence="11" type="ORF">JF76_07960</name>
</gene>
<dbReference type="PROSITE" id="PS51105">
    <property type="entry name" value="PTS_EIIC_TYPE_3"/>
    <property type="match status" value="1"/>
</dbReference>
<feature type="transmembrane region" description="Helical" evidence="9">
    <location>
        <begin position="64"/>
        <end position="84"/>
    </location>
</feature>
<feature type="domain" description="PTS EIIC type-3" evidence="10">
    <location>
        <begin position="8"/>
        <end position="395"/>
    </location>
</feature>
<evidence type="ECO:0000256" key="6">
    <source>
        <dbReference type="ARBA" id="ARBA00022989"/>
    </source>
</evidence>
<dbReference type="Pfam" id="PF02378">
    <property type="entry name" value="PTS_EIIC"/>
    <property type="match status" value="1"/>
</dbReference>
<keyword evidence="4 8" id="KW-0762">Sugar transport</keyword>
<dbReference type="InterPro" id="IPR004501">
    <property type="entry name" value="PTS_EIIC_3"/>
</dbReference>
<dbReference type="PIRSF" id="PIRSF006351">
    <property type="entry name" value="PTS_EIIC-Cellobiose"/>
    <property type="match status" value="1"/>
</dbReference>
<dbReference type="InterPro" id="IPR004796">
    <property type="entry name" value="PTS_IIC_cello"/>
</dbReference>
<evidence type="ECO:0000313" key="11">
    <source>
        <dbReference type="EMBL" id="KJY55852.1"/>
    </source>
</evidence>
<feature type="transmembrane region" description="Helical" evidence="9">
    <location>
        <begin position="328"/>
        <end position="345"/>
    </location>
</feature>
<feature type="transmembrane region" description="Helical" evidence="9">
    <location>
        <begin position="211"/>
        <end position="234"/>
    </location>
</feature>
<dbReference type="GO" id="GO:0008982">
    <property type="term" value="F:protein-N(PI)-phosphohistidine-sugar phosphotransferase activity"/>
    <property type="evidence" value="ECO:0007669"/>
    <property type="project" value="UniProtKB-UniRule"/>
</dbReference>
<proteinExistence type="predicted"/>
<comment type="subcellular location">
    <subcellularLocation>
        <location evidence="1">Cell membrane</location>
        <topology evidence="1">Multi-pass membrane protein</topology>
    </subcellularLocation>
</comment>
<evidence type="ECO:0000256" key="7">
    <source>
        <dbReference type="ARBA" id="ARBA00023136"/>
    </source>
</evidence>
<dbReference type="InterPro" id="IPR051088">
    <property type="entry name" value="PTS_Sugar-EIIC/EIIB"/>
</dbReference>
<dbReference type="RefSeq" id="WP_045927932.1">
    <property type="nucleotide sequence ID" value="NZ_KQ033871.1"/>
</dbReference>
<evidence type="ECO:0000313" key="12">
    <source>
        <dbReference type="Proteomes" id="UP000033533"/>
    </source>
</evidence>
<dbReference type="HOGENOM" id="CLU_029688_1_1_9"/>
<protein>
    <recommendedName>
        <fullName evidence="8">Permease IIC component</fullName>
    </recommendedName>
</protein>
<dbReference type="OrthoDB" id="1641940at2"/>
<feature type="transmembrane region" description="Helical" evidence="9">
    <location>
        <begin position="366"/>
        <end position="393"/>
    </location>
</feature>
<dbReference type="PANTHER" id="PTHR33989">
    <property type="match status" value="1"/>
</dbReference>
<dbReference type="AlphaFoldDB" id="A0A0F4LAH3"/>
<evidence type="ECO:0000256" key="4">
    <source>
        <dbReference type="ARBA" id="ARBA00022597"/>
    </source>
</evidence>
<keyword evidence="7 8" id="KW-0472">Membrane</keyword>
<feature type="transmembrane region" description="Helical" evidence="9">
    <location>
        <begin position="133"/>
        <end position="155"/>
    </location>
</feature>
<keyword evidence="6 9" id="KW-1133">Transmembrane helix</keyword>
<keyword evidence="3 8" id="KW-1003">Cell membrane</keyword>
<dbReference type="InterPro" id="IPR003352">
    <property type="entry name" value="PTS_EIIC"/>
</dbReference>
<reference evidence="11 12" key="1">
    <citation type="submission" date="2014-12" db="EMBL/GenBank/DDBJ databases">
        <title>Comparative genomics of the lactic acid bacteria isolated from the honey bee gut.</title>
        <authorList>
            <person name="Ellegaard K.M."/>
            <person name="Tamarit D."/>
            <person name="Javelind E."/>
            <person name="Olofsson T."/>
            <person name="Andersson S.G."/>
            <person name="Vasquez A."/>
        </authorList>
    </citation>
    <scope>NUCLEOTIDE SEQUENCE [LARGE SCALE GENOMIC DNA]</scope>
    <source>
        <strain evidence="11 12">Biut2</strain>
    </source>
</reference>
<keyword evidence="5 9" id="KW-0812">Transmembrane</keyword>
<accession>A0A0F4LAH3</accession>
<keyword evidence="2 8" id="KW-0813">Transport</keyword>
<evidence type="ECO:0000256" key="9">
    <source>
        <dbReference type="SAM" id="Phobius"/>
    </source>
</evidence>
<organism evidence="11 12">
    <name type="scientific">Lactobacillus kullabergensis</name>
    <dbReference type="NCBI Taxonomy" id="1218493"/>
    <lineage>
        <taxon>Bacteria</taxon>
        <taxon>Bacillati</taxon>
        <taxon>Bacillota</taxon>
        <taxon>Bacilli</taxon>
        <taxon>Lactobacillales</taxon>
        <taxon>Lactobacillaceae</taxon>
        <taxon>Lactobacillus</taxon>
    </lineage>
</organism>
<dbReference type="PATRIC" id="fig|1218493.3.peg.842"/>
<evidence type="ECO:0000256" key="1">
    <source>
        <dbReference type="ARBA" id="ARBA00004651"/>
    </source>
</evidence>
<dbReference type="EMBL" id="JXBY01000018">
    <property type="protein sequence ID" value="KJY55852.1"/>
    <property type="molecule type" value="Genomic_DNA"/>
</dbReference>
<evidence type="ECO:0000256" key="5">
    <source>
        <dbReference type="ARBA" id="ARBA00022692"/>
    </source>
</evidence>
<dbReference type="PANTHER" id="PTHR33989:SF4">
    <property type="entry name" value="PTS SYSTEM N,N'-DIACETYLCHITOBIOSE-SPECIFIC EIIC COMPONENT"/>
    <property type="match status" value="1"/>
</dbReference>
<sequence length="412" mass="46398">MNSFMNFLNNKFAPRAQKIANNQWIVTIKNSILEVLPFIFVGSLITLLNIPTNFWKWWPDLSPISSFTFGLTSVFVAFLVPFNFMEFKKINKQRIIAGLSSVALFLMLANPSWDKTGNIISYQFSELGAGGMFVALIEGIYVSLIMELFGKFSFFSEDTSMPDFVTAWFDSMLPVTVVIATGWLLTNILHFNFYQLIVNIFAPLTTSLDTWWGFSIFLFFECFIYSMGISGWVLAAIDQPVMFAGIAANAKAFSSGHAVTHIFTSELIYSFPWIGGVGCTMPLVLMMLFLAKSNRLKALGKASVLPTIFNINEPVVFGTIVWNPYLMIPLWINGIVLPLITALWFKAGLSPIPHSLMQMWYIPFPFVTWIVSPAVSSMILLAILFIVGGLIYYPFFKVYDRNLVKQEIGSEA</sequence>